<feature type="region of interest" description="Disordered" evidence="1">
    <location>
        <begin position="1"/>
        <end position="36"/>
    </location>
</feature>
<feature type="region of interest" description="Disordered" evidence="1">
    <location>
        <begin position="93"/>
        <end position="121"/>
    </location>
</feature>
<gene>
    <name evidence="2" type="ORF">E2C01_093783</name>
</gene>
<dbReference type="Proteomes" id="UP000324222">
    <property type="component" value="Unassembled WGS sequence"/>
</dbReference>
<sequence length="121" mass="13376">MGETRRQLSGMPQSISRSKLSSYPSHQVRVTKVRPSSCHLQHHTLATSRSHISPRHHTSSSRLTTTHCQAMPYLTIQHSTTIWLSVSPLHVTSTSRPVIPSPPPHLTTTSPPQINTTTSSL</sequence>
<reference evidence="2 3" key="1">
    <citation type="submission" date="2019-05" db="EMBL/GenBank/DDBJ databases">
        <title>Another draft genome of Portunus trituberculatus and its Hox gene families provides insights of decapod evolution.</title>
        <authorList>
            <person name="Jeong J.-H."/>
            <person name="Song I."/>
            <person name="Kim S."/>
            <person name="Choi T."/>
            <person name="Kim D."/>
            <person name="Ryu S."/>
            <person name="Kim W."/>
        </authorList>
    </citation>
    <scope>NUCLEOTIDE SEQUENCE [LARGE SCALE GENOMIC DNA]</scope>
    <source>
        <tissue evidence="2">Muscle</tissue>
    </source>
</reference>
<organism evidence="2 3">
    <name type="scientific">Portunus trituberculatus</name>
    <name type="common">Swimming crab</name>
    <name type="synonym">Neptunus trituberculatus</name>
    <dbReference type="NCBI Taxonomy" id="210409"/>
    <lineage>
        <taxon>Eukaryota</taxon>
        <taxon>Metazoa</taxon>
        <taxon>Ecdysozoa</taxon>
        <taxon>Arthropoda</taxon>
        <taxon>Crustacea</taxon>
        <taxon>Multicrustacea</taxon>
        <taxon>Malacostraca</taxon>
        <taxon>Eumalacostraca</taxon>
        <taxon>Eucarida</taxon>
        <taxon>Decapoda</taxon>
        <taxon>Pleocyemata</taxon>
        <taxon>Brachyura</taxon>
        <taxon>Eubrachyura</taxon>
        <taxon>Portunoidea</taxon>
        <taxon>Portunidae</taxon>
        <taxon>Portuninae</taxon>
        <taxon>Portunus</taxon>
    </lineage>
</organism>
<proteinExistence type="predicted"/>
<dbReference type="EMBL" id="VSRR010113980">
    <property type="protein sequence ID" value="MPC98413.1"/>
    <property type="molecule type" value="Genomic_DNA"/>
</dbReference>
<evidence type="ECO:0000313" key="2">
    <source>
        <dbReference type="EMBL" id="MPC98413.1"/>
    </source>
</evidence>
<accession>A0A5B7JVD9</accession>
<evidence type="ECO:0000256" key="1">
    <source>
        <dbReference type="SAM" id="MobiDB-lite"/>
    </source>
</evidence>
<evidence type="ECO:0000313" key="3">
    <source>
        <dbReference type="Proteomes" id="UP000324222"/>
    </source>
</evidence>
<name>A0A5B7JVD9_PORTR</name>
<comment type="caution">
    <text evidence="2">The sequence shown here is derived from an EMBL/GenBank/DDBJ whole genome shotgun (WGS) entry which is preliminary data.</text>
</comment>
<feature type="compositionally biased region" description="Low complexity" evidence="1">
    <location>
        <begin position="106"/>
        <end position="121"/>
    </location>
</feature>
<keyword evidence="3" id="KW-1185">Reference proteome</keyword>
<protein>
    <submittedName>
        <fullName evidence="2">Uncharacterized protein</fullName>
    </submittedName>
</protein>
<dbReference type="AlphaFoldDB" id="A0A5B7JVD9"/>
<feature type="compositionally biased region" description="Polar residues" evidence="1">
    <location>
        <begin position="10"/>
        <end position="25"/>
    </location>
</feature>